<organism evidence="3 4">
    <name type="scientific">Pseudomonas luteola</name>
    <dbReference type="NCBI Taxonomy" id="47886"/>
    <lineage>
        <taxon>Bacteria</taxon>
        <taxon>Pseudomonadati</taxon>
        <taxon>Pseudomonadota</taxon>
        <taxon>Gammaproteobacteria</taxon>
        <taxon>Pseudomonadales</taxon>
        <taxon>Pseudomonadaceae</taxon>
        <taxon>Pseudomonas</taxon>
    </lineage>
</organism>
<dbReference type="EMBL" id="UAUF01000014">
    <property type="protein sequence ID" value="SPZ11907.1"/>
    <property type="molecule type" value="Genomic_DNA"/>
</dbReference>
<gene>
    <name evidence="3" type="ORF">NCTC11842_04162</name>
</gene>
<feature type="domain" description="Alginate export" evidence="2">
    <location>
        <begin position="91"/>
        <end position="476"/>
    </location>
</feature>
<feature type="signal peptide" evidence="1">
    <location>
        <begin position="1"/>
        <end position="30"/>
    </location>
</feature>
<name>A0A2X2CUI2_PSELU</name>
<dbReference type="Pfam" id="PF13372">
    <property type="entry name" value="Alginate_exp"/>
    <property type="match status" value="1"/>
</dbReference>
<accession>A0A2X2CUI2</accession>
<dbReference type="InterPro" id="IPR025388">
    <property type="entry name" value="Alginate_export_dom"/>
</dbReference>
<dbReference type="Proteomes" id="UP000250443">
    <property type="component" value="Unassembled WGS sequence"/>
</dbReference>
<dbReference type="AlphaFoldDB" id="A0A2X2CUI2"/>
<sequence length="485" mass="54196">MSLSLSWRAGALAPSCLAVALSGVSLAVQAAPSVVLEQSRPAPLDNALEKARPLPPGPPRWAEDYRFLDDASKRSDFFDPLRYQRLSDSAWVQFGAEARYRADTINNPVFGLRGVNKDSYIQQRLQVHGDLHLLDDQVRAFVQLENTRAWNKALYGPYDQSRTELHQAFIDINTNTLGGRLMTRVGRQELGYGNQAFVTYRDARNIRLNFDGVRLSYSRPGGYKLDAFGLRPVETGEDSFDDGSNNNVKFYGLYGTLPLTAILKMDVYGFGLETNERTLDGLTGSEKRYTGGVRLFGKQAGWDWSWDLAYQGGHLEGARIRAWGISSETGYTFRQPWKPRLAVRFDAANGDDRFGDDKVGTFDPLFPKNGFYGDSGLTTLSNMYLIGPLLTFAPREYLQLEAGAFAVWRESTRDGVYLPGMSYVPGTPNSSSPKTGNLFRNNLRWLPTANLTVDLEYSYFQAGKAVRQANGSDTHFGMVSTTFRF</sequence>
<feature type="chain" id="PRO_5015920892" description="Alginate export domain-containing protein" evidence="1">
    <location>
        <begin position="31"/>
        <end position="485"/>
    </location>
</feature>
<evidence type="ECO:0000259" key="2">
    <source>
        <dbReference type="Pfam" id="PF13372"/>
    </source>
</evidence>
<dbReference type="RefSeq" id="WP_010795916.1">
    <property type="nucleotide sequence ID" value="NZ_UAUF01000014.1"/>
</dbReference>
<evidence type="ECO:0000313" key="3">
    <source>
        <dbReference type="EMBL" id="SPZ11907.1"/>
    </source>
</evidence>
<keyword evidence="1" id="KW-0732">Signal</keyword>
<proteinExistence type="predicted"/>
<protein>
    <recommendedName>
        <fullName evidence="2">Alginate export domain-containing protein</fullName>
    </recommendedName>
</protein>
<evidence type="ECO:0000256" key="1">
    <source>
        <dbReference type="SAM" id="SignalP"/>
    </source>
</evidence>
<evidence type="ECO:0000313" key="4">
    <source>
        <dbReference type="Proteomes" id="UP000250443"/>
    </source>
</evidence>
<reference evidence="3 4" key="1">
    <citation type="submission" date="2018-06" db="EMBL/GenBank/DDBJ databases">
        <authorList>
            <consortium name="Pathogen Informatics"/>
            <person name="Doyle S."/>
        </authorList>
    </citation>
    <scope>NUCLEOTIDE SEQUENCE [LARGE SCALE GENOMIC DNA]</scope>
    <source>
        <strain evidence="3 4">NCTC11842</strain>
    </source>
</reference>
<dbReference type="Gene3D" id="2.40.160.100">
    <property type="match status" value="1"/>
</dbReference>
<dbReference type="InterPro" id="IPR053728">
    <property type="entry name" value="Alginate_Permeability_Chnl"/>
</dbReference>